<feature type="region of interest" description="Disordered" evidence="4">
    <location>
        <begin position="887"/>
        <end position="910"/>
    </location>
</feature>
<gene>
    <name evidence="8" type="primary">100678325</name>
</gene>
<dbReference type="InterPro" id="IPR001849">
    <property type="entry name" value="PH_domain"/>
</dbReference>
<dbReference type="InterPro" id="IPR050729">
    <property type="entry name" value="Rho-GAP"/>
</dbReference>
<feature type="domain" description="PH" evidence="6">
    <location>
        <begin position="1025"/>
        <end position="1139"/>
    </location>
</feature>
<feature type="domain" description="WW" evidence="7">
    <location>
        <begin position="975"/>
        <end position="1002"/>
    </location>
</feature>
<dbReference type="PROSITE" id="PS01159">
    <property type="entry name" value="WW_DOMAIN_1"/>
    <property type="match status" value="1"/>
</dbReference>
<feature type="compositionally biased region" description="Low complexity" evidence="4">
    <location>
        <begin position="115"/>
        <end position="133"/>
    </location>
</feature>
<feature type="compositionally biased region" description="Basic and acidic residues" evidence="4">
    <location>
        <begin position="714"/>
        <end position="726"/>
    </location>
</feature>
<dbReference type="Gene3D" id="2.30.29.30">
    <property type="entry name" value="Pleckstrin-homology domain (PH domain)/Phosphotyrosine-binding domain (PTB)"/>
    <property type="match status" value="1"/>
</dbReference>
<dbReference type="InterPro" id="IPR001202">
    <property type="entry name" value="WW_dom"/>
</dbReference>
<dbReference type="SMART" id="SM00233">
    <property type="entry name" value="PH"/>
    <property type="match status" value="1"/>
</dbReference>
<dbReference type="PROSITE" id="PS50003">
    <property type="entry name" value="PH_DOMAIN"/>
    <property type="match status" value="1"/>
</dbReference>
<keyword evidence="1 3" id="KW-0728">SH3 domain</keyword>
<evidence type="ECO:0000256" key="2">
    <source>
        <dbReference type="ARBA" id="ARBA00022468"/>
    </source>
</evidence>
<dbReference type="EnsemblMetazoa" id="XM_003426022">
    <property type="protein sequence ID" value="XP_003426070"/>
    <property type="gene ID" value="LOC100678325"/>
</dbReference>
<dbReference type="PROSITE" id="PS50002">
    <property type="entry name" value="SH3"/>
    <property type="match status" value="1"/>
</dbReference>
<dbReference type="Gene3D" id="2.30.30.40">
    <property type="entry name" value="SH3 Domains"/>
    <property type="match status" value="1"/>
</dbReference>
<feature type="compositionally biased region" description="Basic and acidic residues" evidence="4">
    <location>
        <begin position="687"/>
        <end position="707"/>
    </location>
</feature>
<dbReference type="OMA" id="EYNEANI"/>
<feature type="compositionally biased region" description="Low complexity" evidence="4">
    <location>
        <begin position="828"/>
        <end position="841"/>
    </location>
</feature>
<accession>A0A7M7GCQ1</accession>
<dbReference type="GO" id="GO:0005096">
    <property type="term" value="F:GTPase activator activity"/>
    <property type="evidence" value="ECO:0007669"/>
    <property type="project" value="UniProtKB-KW"/>
</dbReference>
<protein>
    <submittedName>
        <fullName evidence="8">Uncharacterized protein</fullName>
    </submittedName>
</protein>
<dbReference type="SUPFAM" id="SSF50729">
    <property type="entry name" value="PH domain-like"/>
    <property type="match status" value="1"/>
</dbReference>
<evidence type="ECO:0000259" key="5">
    <source>
        <dbReference type="PROSITE" id="PS50002"/>
    </source>
</evidence>
<dbReference type="OrthoDB" id="79452at2759"/>
<dbReference type="InterPro" id="IPR036028">
    <property type="entry name" value="SH3-like_dom_sf"/>
</dbReference>
<dbReference type="PROSITE" id="PS50020">
    <property type="entry name" value="WW_DOMAIN_2"/>
    <property type="match status" value="1"/>
</dbReference>
<dbReference type="PANTHER" id="PTHR23176">
    <property type="entry name" value="RHO/RAC/CDC GTPASE-ACTIVATING PROTEIN"/>
    <property type="match status" value="1"/>
</dbReference>
<evidence type="ECO:0000259" key="6">
    <source>
        <dbReference type="PROSITE" id="PS50003"/>
    </source>
</evidence>
<feature type="compositionally biased region" description="Polar residues" evidence="4">
    <location>
        <begin position="887"/>
        <end position="896"/>
    </location>
</feature>
<evidence type="ECO:0000256" key="4">
    <source>
        <dbReference type="SAM" id="MobiDB-lite"/>
    </source>
</evidence>
<dbReference type="PANTHER" id="PTHR23176:SF129">
    <property type="entry name" value="RHO GTPASE ACTIVATING PROTEIN AT 16F, ISOFORM E-RELATED"/>
    <property type="match status" value="1"/>
</dbReference>
<feature type="compositionally biased region" description="Acidic residues" evidence="4">
    <location>
        <begin position="746"/>
        <end position="763"/>
    </location>
</feature>
<dbReference type="Proteomes" id="UP000002358">
    <property type="component" value="Chromosome 3"/>
</dbReference>
<evidence type="ECO:0000256" key="3">
    <source>
        <dbReference type="PROSITE-ProRule" id="PRU00192"/>
    </source>
</evidence>
<dbReference type="KEGG" id="nvi:100678325"/>
<keyword evidence="9" id="KW-1185">Reference proteome</keyword>
<keyword evidence="2" id="KW-0343">GTPase activation</keyword>
<name>A0A7M7GCQ1_NASVI</name>
<reference evidence="8" key="1">
    <citation type="submission" date="2021-01" db="UniProtKB">
        <authorList>
            <consortium name="EnsemblMetazoa"/>
        </authorList>
    </citation>
    <scope>IDENTIFICATION</scope>
</reference>
<dbReference type="SUPFAM" id="SSF50044">
    <property type="entry name" value="SH3-domain"/>
    <property type="match status" value="1"/>
</dbReference>
<feature type="region of interest" description="Disordered" evidence="4">
    <location>
        <begin position="109"/>
        <end position="199"/>
    </location>
</feature>
<evidence type="ECO:0000313" key="8">
    <source>
        <dbReference type="EnsemblMetazoa" id="XP_003426070"/>
    </source>
</evidence>
<organism evidence="8 9">
    <name type="scientific">Nasonia vitripennis</name>
    <name type="common">Parasitic wasp</name>
    <dbReference type="NCBI Taxonomy" id="7425"/>
    <lineage>
        <taxon>Eukaryota</taxon>
        <taxon>Metazoa</taxon>
        <taxon>Ecdysozoa</taxon>
        <taxon>Arthropoda</taxon>
        <taxon>Hexapoda</taxon>
        <taxon>Insecta</taxon>
        <taxon>Pterygota</taxon>
        <taxon>Neoptera</taxon>
        <taxon>Endopterygota</taxon>
        <taxon>Hymenoptera</taxon>
        <taxon>Apocrita</taxon>
        <taxon>Proctotrupomorpha</taxon>
        <taxon>Chalcidoidea</taxon>
        <taxon>Pteromalidae</taxon>
        <taxon>Pteromalinae</taxon>
        <taxon>Nasonia</taxon>
    </lineage>
</organism>
<evidence type="ECO:0000259" key="7">
    <source>
        <dbReference type="PROSITE" id="PS50020"/>
    </source>
</evidence>
<feature type="compositionally biased region" description="Basic and acidic residues" evidence="4">
    <location>
        <begin position="135"/>
        <end position="147"/>
    </location>
</feature>
<dbReference type="GO" id="GO:0005737">
    <property type="term" value="C:cytoplasm"/>
    <property type="evidence" value="ECO:0007669"/>
    <property type="project" value="TreeGrafter"/>
</dbReference>
<feature type="compositionally biased region" description="Low complexity" evidence="4">
    <location>
        <begin position="668"/>
        <end position="684"/>
    </location>
</feature>
<sequence length="1146" mass="129337">MGTRGGAAVSSSAAERSSERVRLKVLYDFEYDTRGKRVRIVKDERLLLLNRTNQDWWQVVRPADLQSNLYVPEQSTFYVPTGYVAELQEEALPETTRFYVDKDKMFKSSSTTGEQATSTGAGSGQQQQHSSTQEGNKEEPRKAHDSFKGVFRKLSGNLGSGAGDGNKGTKPVKPPKIIKNLRKNSVDSSEDVKLQSSKSSLVPAKHKDTWESSAFGMCFGRQNVDAQVLNPFQEELENALSNRVTHKRTILDTKLGIGKHVDQVSDEREKPSTKFENIQDKWVKASAQVLKKPDNMQKSDNFQFVPLSKIKEDAQKRRSASPNLIEKTVVSNNVNSVVKRLSETEKLYSVVDKIPKKPVQLTDQKVDVPKPSTDIPKPVADTVKPVVAAASNPPVITNDKTATQESPSKDIDRLLINDKRKMWAIETLMSELMQTSSNSKSVASAENSEAGISGPNQLAQELHDMTVSRQNAEIQVNLLDNNDDDNTKENEQLNTDTTKCRVESYKKKVFDFPPRANALKAPRSPTARSPKLLDEYNEANILNDNDRAREAQDVPAAAVELLNYKESPSYSNISLRIKREKVPSKLKMPTKDYREELQLTPSLEKLASEIQFLPASTNSSEFENDKHSPDMDFPTTTLSQDSLRLYKRRSKSDGALNKRDPRRRDSVDSQQNNNNNNSSSGSVNHTEIFKAKDQPHSERKYTQHETPQHQPMRRHNETPDYYRPERLNQTARYKLNRKSRSLGDLDCSEMDENKEVEEEEEDGSSSTCDALESRRRYKPVPKLRSKESLRRIKPTAPVITPTASAERLATRPVPTKRRVQPAVQLTTPQQQQQQQQQPSQPCDSSYDDLSEIDIERSTAIGFKTLLRTSDSGSEEYLQYKTFPSTTKNLQQQQLSPYSVEKQSKISRSDSNVNNLTRSISDEAILSSATSCSSASPSRILDGSVENLVDLPAGWTQSYDKLANRVCFVNDRGDKWFSSNDAEGKIYFFEENSNESSWALPPVVNHDRVRTISIGDWPQLFDGNMYILKEGLINKTKIATENGKKLRKTWSTSYAVLTEVFLLFFKDAKTFAAMKMDQSAAAKPDISVDLNGAFIESAEKLSNRKNVYLINTLMGLQVLIQWDNPTVTTEWYREIHDAIQRLPFRRG</sequence>
<dbReference type="AlphaFoldDB" id="A0A7M7GCQ1"/>
<dbReference type="CDD" id="cd13233">
    <property type="entry name" value="PH_ARHGAP9-like"/>
    <property type="match status" value="1"/>
</dbReference>
<dbReference type="InterPro" id="IPR011993">
    <property type="entry name" value="PH-like_dom_sf"/>
</dbReference>
<dbReference type="InParanoid" id="A0A7M7GCQ1"/>
<proteinExistence type="predicted"/>
<evidence type="ECO:0000256" key="1">
    <source>
        <dbReference type="ARBA" id="ARBA00022443"/>
    </source>
</evidence>
<dbReference type="InterPro" id="IPR041681">
    <property type="entry name" value="PH_9"/>
</dbReference>
<dbReference type="Pfam" id="PF15410">
    <property type="entry name" value="PH_9"/>
    <property type="match status" value="1"/>
</dbReference>
<feature type="compositionally biased region" description="Basic and acidic residues" evidence="4">
    <location>
        <begin position="656"/>
        <end position="667"/>
    </location>
</feature>
<dbReference type="SMR" id="A0A7M7GCQ1"/>
<evidence type="ECO:0000313" key="9">
    <source>
        <dbReference type="Proteomes" id="UP000002358"/>
    </source>
</evidence>
<feature type="domain" description="SH3" evidence="5">
    <location>
        <begin position="18"/>
        <end position="89"/>
    </location>
</feature>
<dbReference type="InterPro" id="IPR001452">
    <property type="entry name" value="SH3_domain"/>
</dbReference>
<feature type="region of interest" description="Disordered" evidence="4">
    <location>
        <begin position="617"/>
        <end position="847"/>
    </location>
</feature>